<name>A0A8H6TSG0_MYCCL</name>
<organism evidence="2 3">
    <name type="scientific">Mycena chlorophos</name>
    <name type="common">Agaric fungus</name>
    <name type="synonym">Agaricus chlorophos</name>
    <dbReference type="NCBI Taxonomy" id="658473"/>
    <lineage>
        <taxon>Eukaryota</taxon>
        <taxon>Fungi</taxon>
        <taxon>Dikarya</taxon>
        <taxon>Basidiomycota</taxon>
        <taxon>Agaricomycotina</taxon>
        <taxon>Agaricomycetes</taxon>
        <taxon>Agaricomycetidae</taxon>
        <taxon>Agaricales</taxon>
        <taxon>Marasmiineae</taxon>
        <taxon>Mycenaceae</taxon>
        <taxon>Mycena</taxon>
    </lineage>
</organism>
<feature type="compositionally biased region" description="Polar residues" evidence="1">
    <location>
        <begin position="23"/>
        <end position="36"/>
    </location>
</feature>
<reference evidence="2" key="1">
    <citation type="submission" date="2020-05" db="EMBL/GenBank/DDBJ databases">
        <title>Mycena genomes resolve the evolution of fungal bioluminescence.</title>
        <authorList>
            <person name="Tsai I.J."/>
        </authorList>
    </citation>
    <scope>NUCLEOTIDE SEQUENCE</scope>
    <source>
        <strain evidence="2">110903Hualien_Pintung</strain>
    </source>
</reference>
<evidence type="ECO:0000256" key="1">
    <source>
        <dbReference type="SAM" id="MobiDB-lite"/>
    </source>
</evidence>
<feature type="region of interest" description="Disordered" evidence="1">
    <location>
        <begin position="1"/>
        <end position="38"/>
    </location>
</feature>
<comment type="caution">
    <text evidence="2">The sequence shown here is derived from an EMBL/GenBank/DDBJ whole genome shotgun (WGS) entry which is preliminary data.</text>
</comment>
<gene>
    <name evidence="2" type="ORF">HMN09_00002100</name>
</gene>
<accession>A0A8H6TSG0</accession>
<proteinExistence type="predicted"/>
<dbReference type="Proteomes" id="UP000613580">
    <property type="component" value="Unassembled WGS sequence"/>
</dbReference>
<keyword evidence="3" id="KW-1185">Reference proteome</keyword>
<evidence type="ECO:0000313" key="3">
    <source>
        <dbReference type="Proteomes" id="UP000613580"/>
    </source>
</evidence>
<dbReference type="EMBL" id="JACAZE010000001">
    <property type="protein sequence ID" value="KAF7322249.1"/>
    <property type="molecule type" value="Genomic_DNA"/>
</dbReference>
<sequence>MFPTGSRSRNPILPSKFPPHAPTRSSVSPKQSSNTLRYPKPTTIGFCVWRSTRSRLTLMDIRIPDAISWTISVRLERCSHVTGPLQYGSLSITYADIKQAPSISNLAAMIAAVDSTSLTCNSGMGTNPGACFNRGLAIVLLYQANVAGRPAPGTSTNILEPSGWTMALAALRIPKHIPREDCLAHLGKIYDEQLVHINRLRELYHATPDAVQRFRADSETSTLIPQHDENKALLEDLHSKIAENLARLEKLEAMLPAQVQVGVTDMSPEYSKVDSELR</sequence>
<protein>
    <submittedName>
        <fullName evidence="2">Uncharacterized protein</fullName>
    </submittedName>
</protein>
<evidence type="ECO:0000313" key="2">
    <source>
        <dbReference type="EMBL" id="KAF7322249.1"/>
    </source>
</evidence>
<dbReference type="AlphaFoldDB" id="A0A8H6TSG0"/>